<keyword evidence="2" id="KW-0812">Transmembrane</keyword>
<evidence type="ECO:0000256" key="1">
    <source>
        <dbReference type="SAM" id="MobiDB-lite"/>
    </source>
</evidence>
<dbReference type="Proteomes" id="UP000242637">
    <property type="component" value="Chromosome 1"/>
</dbReference>
<keyword evidence="2" id="KW-0472">Membrane</keyword>
<feature type="transmembrane region" description="Helical" evidence="2">
    <location>
        <begin position="12"/>
        <end position="37"/>
    </location>
</feature>
<reference evidence="3 4" key="1">
    <citation type="submission" date="2017-06" db="EMBL/GenBank/DDBJ databases">
        <authorList>
            <consortium name="Pathogen Informatics"/>
        </authorList>
    </citation>
    <scope>NUCLEOTIDE SEQUENCE [LARGE SCALE GENOMIC DNA]</scope>
    <source>
        <strain evidence="3 4">NCTC13039</strain>
    </source>
</reference>
<proteinExistence type="predicted"/>
<name>A0A239VJT5_9MICO</name>
<gene>
    <name evidence="3" type="ORF">SAMEA4475696_01363</name>
</gene>
<protein>
    <submittedName>
        <fullName evidence="3">Uncharacterized protein</fullName>
    </submittedName>
</protein>
<keyword evidence="2" id="KW-1133">Transmembrane helix</keyword>
<dbReference type="STRING" id="1121387.GCA_000429885_01946"/>
<evidence type="ECO:0000313" key="4">
    <source>
        <dbReference type="Proteomes" id="UP000242637"/>
    </source>
</evidence>
<organism evidence="3 4">
    <name type="scientific">Dermatophilus congolensis</name>
    <dbReference type="NCBI Taxonomy" id="1863"/>
    <lineage>
        <taxon>Bacteria</taxon>
        <taxon>Bacillati</taxon>
        <taxon>Actinomycetota</taxon>
        <taxon>Actinomycetes</taxon>
        <taxon>Micrococcales</taxon>
        <taxon>Dermatophilaceae</taxon>
        <taxon>Dermatophilus</taxon>
    </lineage>
</organism>
<dbReference type="KEGG" id="dco:SAMEA4475696_1363"/>
<accession>A0A239VJT5</accession>
<sequence length="354" mass="38630">MRKISARGMLRFGGIIVPVAITHIIAALFTAATIVGAPATGGAAVENTPTPTTTPPHHQPITALWRDLTPTCTGTGNDGARVQAVYAYEAGTHSQFHRAEPIIRRELARIDSTFDLSARKTGSGRRARWVSTHCRPHIATITVPPGTFTASTGIETTEKALLAQGMGSPQRKYLVFAQARNICGVSTIYRDSSHRDNASNGRYTAHARIDETCWISPDWSVAAHELVHMLGGVQPDAPHASGKYHCDDANDLMCYRETPTTRLRPVCGLEHVGLLDCGGDDYFSTAPRRGGYLASHWNVADSVFLDRTPHVVCCARSTDRCARQTETWTDPGSKNPRRSRRAEVHLARTGNQEQ</sequence>
<dbReference type="RefSeq" id="WP_231935345.1">
    <property type="nucleotide sequence ID" value="NZ_LT906453.1"/>
</dbReference>
<evidence type="ECO:0000313" key="3">
    <source>
        <dbReference type="EMBL" id="SNV21864.1"/>
    </source>
</evidence>
<evidence type="ECO:0000256" key="2">
    <source>
        <dbReference type="SAM" id="Phobius"/>
    </source>
</evidence>
<keyword evidence="4" id="KW-1185">Reference proteome</keyword>
<dbReference type="AlphaFoldDB" id="A0A239VJT5"/>
<dbReference type="EMBL" id="LT906453">
    <property type="protein sequence ID" value="SNV21864.1"/>
    <property type="molecule type" value="Genomic_DNA"/>
</dbReference>
<feature type="region of interest" description="Disordered" evidence="1">
    <location>
        <begin position="326"/>
        <end position="354"/>
    </location>
</feature>
<dbReference type="GeneID" id="63459584"/>